<protein>
    <recommendedName>
        <fullName evidence="3">Sulfatase N-terminal domain-containing protein</fullName>
    </recommendedName>
</protein>
<keyword evidence="1" id="KW-0479">Metal-binding</keyword>
<dbReference type="GO" id="GO:0046872">
    <property type="term" value="F:metal ion binding"/>
    <property type="evidence" value="ECO:0007669"/>
    <property type="project" value="UniProtKB-KW"/>
</dbReference>
<dbReference type="PANTHER" id="PTHR45953:SF1">
    <property type="entry name" value="IDURONATE 2-SULFATASE"/>
    <property type="match status" value="1"/>
</dbReference>
<evidence type="ECO:0000256" key="2">
    <source>
        <dbReference type="ARBA" id="ARBA00022801"/>
    </source>
</evidence>
<feature type="domain" description="Sulfatase N-terminal" evidence="3">
    <location>
        <begin position="27"/>
        <end position="404"/>
    </location>
</feature>
<name>A0A2G6E2T2_9BACT</name>
<dbReference type="Proteomes" id="UP000229740">
    <property type="component" value="Unassembled WGS sequence"/>
</dbReference>
<dbReference type="GO" id="GO:0005737">
    <property type="term" value="C:cytoplasm"/>
    <property type="evidence" value="ECO:0007669"/>
    <property type="project" value="TreeGrafter"/>
</dbReference>
<evidence type="ECO:0000313" key="5">
    <source>
        <dbReference type="Proteomes" id="UP000229740"/>
    </source>
</evidence>
<accession>A0A2G6E2T2</accession>
<dbReference type="AlphaFoldDB" id="A0A2G6E2T2"/>
<gene>
    <name evidence="4" type="ORF">CSB45_12625</name>
</gene>
<dbReference type="Pfam" id="PF00884">
    <property type="entry name" value="Sulfatase"/>
    <property type="match status" value="1"/>
</dbReference>
<evidence type="ECO:0000259" key="3">
    <source>
        <dbReference type="Pfam" id="PF00884"/>
    </source>
</evidence>
<evidence type="ECO:0000256" key="1">
    <source>
        <dbReference type="ARBA" id="ARBA00022723"/>
    </source>
</evidence>
<dbReference type="InterPro" id="IPR017850">
    <property type="entry name" value="Alkaline_phosphatase_core_sf"/>
</dbReference>
<dbReference type="SUPFAM" id="SSF53649">
    <property type="entry name" value="Alkaline phosphatase-like"/>
    <property type="match status" value="1"/>
</dbReference>
<sequence>MKLTQTYLQPLSAKGPFHYDAQSRHENILFLSLDMVPREFYGVIDTPVPMRTPTLDALKQQHIFFSSAYCTSPLCSPSRASFLSGRYSYITVNAERAHDGQAVHVRQDDSLFPEYLKSIGYHTRHVGKSHIGTHKFMDMFSENDSPWDRWSPPWNDDEGYIAFLRQKGFGRMSFERCMYGQDASSRGPGNFYGGWIAPQNGRAFPKEASYPAYLVDKAIQTLETRQNPEQPFYLQLDFFGPHQPFAIPAGMEEREREIRETLELPETYLALMENNFNPPWEEARVYRLYRKNWGMNDPDLMKDYMTANILQFELLDELIGKFFDYLKENDLYNDSWIYLIADHGEMNGELALIDKGAYLNPASIRVPLYLKPPAQHEYGSLQREVTTPVSLLDLAPTIFQSVGITNPERLDGVSLFKAIDGQERPKDTPLLCEIWSHAVPNPAVGMIFRAADGCEYMFSFNACDDLDELYRVDNCKTLRNLYHDESTADIVQEALLRMEAALDADARWNCYSGYFKLTYADRLGKPIGDRQKFF</sequence>
<evidence type="ECO:0000313" key="4">
    <source>
        <dbReference type="EMBL" id="PID56212.1"/>
    </source>
</evidence>
<dbReference type="Gene3D" id="3.40.720.10">
    <property type="entry name" value="Alkaline Phosphatase, subunit A"/>
    <property type="match status" value="1"/>
</dbReference>
<dbReference type="PANTHER" id="PTHR45953">
    <property type="entry name" value="IDURONATE 2-SULFATASE"/>
    <property type="match status" value="1"/>
</dbReference>
<dbReference type="InterPro" id="IPR000917">
    <property type="entry name" value="Sulfatase_N"/>
</dbReference>
<dbReference type="GO" id="GO:0008484">
    <property type="term" value="F:sulfuric ester hydrolase activity"/>
    <property type="evidence" value="ECO:0007669"/>
    <property type="project" value="TreeGrafter"/>
</dbReference>
<comment type="caution">
    <text evidence="4">The sequence shown here is derived from an EMBL/GenBank/DDBJ whole genome shotgun (WGS) entry which is preliminary data.</text>
</comment>
<organism evidence="4 5">
    <name type="scientific">candidate division KSB3 bacterium</name>
    <dbReference type="NCBI Taxonomy" id="2044937"/>
    <lineage>
        <taxon>Bacteria</taxon>
        <taxon>candidate division KSB3</taxon>
    </lineage>
</organism>
<reference evidence="4 5" key="1">
    <citation type="submission" date="2017-10" db="EMBL/GenBank/DDBJ databases">
        <title>Novel microbial diversity and functional potential in the marine mammal oral microbiome.</title>
        <authorList>
            <person name="Dudek N.K."/>
            <person name="Sun C.L."/>
            <person name="Burstein D."/>
            <person name="Kantor R.S."/>
            <person name="Aliaga Goltsman D.S."/>
            <person name="Bik E.M."/>
            <person name="Thomas B.C."/>
            <person name="Banfield J.F."/>
            <person name="Relman D.A."/>
        </authorList>
    </citation>
    <scope>NUCLEOTIDE SEQUENCE [LARGE SCALE GENOMIC DNA]</scope>
    <source>
        <strain evidence="4">DOLZORAL124_49_17</strain>
    </source>
</reference>
<keyword evidence="2" id="KW-0378">Hydrolase</keyword>
<dbReference type="EMBL" id="PDPS01000037">
    <property type="protein sequence ID" value="PID56212.1"/>
    <property type="molecule type" value="Genomic_DNA"/>
</dbReference>
<proteinExistence type="predicted"/>